<keyword evidence="8" id="KW-0902">Two-component regulatory system</keyword>
<feature type="domain" description="Histidine kinase/HSP90-like ATPase" evidence="10">
    <location>
        <begin position="334"/>
        <end position="424"/>
    </location>
</feature>
<feature type="domain" description="Signal transduction histidine kinase subgroup 3 dimerisation and phosphoacceptor" evidence="11">
    <location>
        <begin position="223"/>
        <end position="288"/>
    </location>
</feature>
<gene>
    <name evidence="12" type="ORF">SAMN05661093_08753</name>
</gene>
<feature type="transmembrane region" description="Helical" evidence="9">
    <location>
        <begin position="139"/>
        <end position="157"/>
    </location>
</feature>
<dbReference type="InterPro" id="IPR003594">
    <property type="entry name" value="HATPase_dom"/>
</dbReference>
<accession>A0A1Y5Y4K6</accession>
<dbReference type="CDD" id="cd16917">
    <property type="entry name" value="HATPase_UhpB-NarQ-NarX-like"/>
    <property type="match status" value="1"/>
</dbReference>
<evidence type="ECO:0000256" key="4">
    <source>
        <dbReference type="ARBA" id="ARBA00022679"/>
    </source>
</evidence>
<keyword evidence="9" id="KW-1133">Transmembrane helix</keyword>
<dbReference type="PANTHER" id="PTHR24421">
    <property type="entry name" value="NITRATE/NITRITE SENSOR PROTEIN NARX-RELATED"/>
    <property type="match status" value="1"/>
</dbReference>
<feature type="transmembrane region" description="Helical" evidence="9">
    <location>
        <begin position="90"/>
        <end position="107"/>
    </location>
</feature>
<evidence type="ECO:0000256" key="8">
    <source>
        <dbReference type="ARBA" id="ARBA00023012"/>
    </source>
</evidence>
<dbReference type="Gene3D" id="3.30.565.10">
    <property type="entry name" value="Histidine kinase-like ATPase, C-terminal domain"/>
    <property type="match status" value="1"/>
</dbReference>
<dbReference type="InterPro" id="IPR011712">
    <property type="entry name" value="Sig_transdc_His_kin_sub3_dim/P"/>
</dbReference>
<dbReference type="GO" id="GO:0016020">
    <property type="term" value="C:membrane"/>
    <property type="evidence" value="ECO:0007669"/>
    <property type="project" value="InterPro"/>
</dbReference>
<dbReference type="SUPFAM" id="SSF55874">
    <property type="entry name" value="ATPase domain of HSP90 chaperone/DNA topoisomerase II/histidine kinase"/>
    <property type="match status" value="1"/>
</dbReference>
<evidence type="ECO:0000256" key="2">
    <source>
        <dbReference type="ARBA" id="ARBA00012438"/>
    </source>
</evidence>
<protein>
    <recommendedName>
        <fullName evidence="2">histidine kinase</fullName>
        <ecNumber evidence="2">2.7.13.3</ecNumber>
    </recommendedName>
</protein>
<reference evidence="12 13" key="1">
    <citation type="submission" date="2017-04" db="EMBL/GenBank/DDBJ databases">
        <authorList>
            <person name="Afonso C.L."/>
            <person name="Miller P.J."/>
            <person name="Scott M.A."/>
            <person name="Spackman E."/>
            <person name="Goraichik I."/>
            <person name="Dimitrov K.M."/>
            <person name="Suarez D.L."/>
            <person name="Swayne D.E."/>
        </authorList>
    </citation>
    <scope>NUCLEOTIDE SEQUENCE [LARGE SCALE GENOMIC DNA]</scope>
    <source>
        <strain evidence="12 13">DSM 43828</strain>
    </source>
</reference>
<sequence>MSSVIASGTWRTGVSVSVALTDRPVLDLPFRSIRLLVRGPILLLVNRTPGWLRMEPDGESPPVRVWRDWLLVAGVTGTAMAEVVVRDDMVWRPVGVVFGLTLALTMLWRRVRPLAAVALGFGGLMVVDLAAIFVGGEPFSLYASMFVVVLVYSLFRWGTGQQTAIGLAIVLLEWLVAVTTDFPGVADASGGLVVLLFPAALGVLVRYRRIVRTQRFERIRFHEREMLARELHDTVAHHVSAIAIQAQAGRFLASSRDLDGAARALEVIEGEASRTLAEMRSMVGSLRRGNGTPEVFAQRGVADIEGLATAEGDQGLRIDVEQCGDLDDLRPSVEAALYRVAQESITNAKRHARHATRVHVLLNGGTDTVRLSVSDDGERGLSNSRVPGYGLVGMAERVTLLGGTLEAGPGPDQGWTVHAVIPRREALT</sequence>
<dbReference type="GO" id="GO:0046983">
    <property type="term" value="F:protein dimerization activity"/>
    <property type="evidence" value="ECO:0007669"/>
    <property type="project" value="InterPro"/>
</dbReference>
<dbReference type="GO" id="GO:0005524">
    <property type="term" value="F:ATP binding"/>
    <property type="evidence" value="ECO:0007669"/>
    <property type="project" value="UniProtKB-KW"/>
</dbReference>
<feature type="transmembrane region" description="Helical" evidence="9">
    <location>
        <begin position="114"/>
        <end position="133"/>
    </location>
</feature>
<evidence type="ECO:0000256" key="3">
    <source>
        <dbReference type="ARBA" id="ARBA00022553"/>
    </source>
</evidence>
<name>A0A1Y5Y4K6_KIBAR</name>
<keyword evidence="7" id="KW-0067">ATP-binding</keyword>
<dbReference type="Pfam" id="PF07730">
    <property type="entry name" value="HisKA_3"/>
    <property type="match status" value="1"/>
</dbReference>
<evidence type="ECO:0000256" key="9">
    <source>
        <dbReference type="SAM" id="Phobius"/>
    </source>
</evidence>
<dbReference type="Proteomes" id="UP000192674">
    <property type="component" value="Unassembled WGS sequence"/>
</dbReference>
<keyword evidence="9" id="KW-0472">Membrane</keyword>
<keyword evidence="5" id="KW-0547">Nucleotide-binding</keyword>
<dbReference type="InterPro" id="IPR050482">
    <property type="entry name" value="Sensor_HK_TwoCompSys"/>
</dbReference>
<feature type="transmembrane region" description="Helical" evidence="9">
    <location>
        <begin position="188"/>
        <end position="207"/>
    </location>
</feature>
<evidence type="ECO:0000313" key="13">
    <source>
        <dbReference type="Proteomes" id="UP000192674"/>
    </source>
</evidence>
<keyword evidence="9" id="KW-0812">Transmembrane</keyword>
<keyword evidence="6 12" id="KW-0418">Kinase</keyword>
<dbReference type="GO" id="GO:0000155">
    <property type="term" value="F:phosphorelay sensor kinase activity"/>
    <property type="evidence" value="ECO:0007669"/>
    <property type="project" value="InterPro"/>
</dbReference>
<dbReference type="EMBL" id="FWXV01000011">
    <property type="protein sequence ID" value="SMD24880.1"/>
    <property type="molecule type" value="Genomic_DNA"/>
</dbReference>
<evidence type="ECO:0000256" key="5">
    <source>
        <dbReference type="ARBA" id="ARBA00022741"/>
    </source>
</evidence>
<proteinExistence type="predicted"/>
<evidence type="ECO:0000256" key="7">
    <source>
        <dbReference type="ARBA" id="ARBA00022840"/>
    </source>
</evidence>
<evidence type="ECO:0000259" key="11">
    <source>
        <dbReference type="Pfam" id="PF07730"/>
    </source>
</evidence>
<evidence type="ECO:0000313" key="12">
    <source>
        <dbReference type="EMBL" id="SMD24880.1"/>
    </source>
</evidence>
<keyword evidence="13" id="KW-1185">Reference proteome</keyword>
<evidence type="ECO:0000256" key="6">
    <source>
        <dbReference type="ARBA" id="ARBA00022777"/>
    </source>
</evidence>
<dbReference type="Pfam" id="PF02518">
    <property type="entry name" value="HATPase_c"/>
    <property type="match status" value="1"/>
</dbReference>
<dbReference type="EC" id="2.7.13.3" evidence="2"/>
<dbReference type="PANTHER" id="PTHR24421:SF10">
    <property type="entry name" value="NITRATE_NITRITE SENSOR PROTEIN NARQ"/>
    <property type="match status" value="1"/>
</dbReference>
<keyword evidence="4" id="KW-0808">Transferase</keyword>
<keyword evidence="3" id="KW-0597">Phosphoprotein</keyword>
<evidence type="ECO:0000259" key="10">
    <source>
        <dbReference type="Pfam" id="PF02518"/>
    </source>
</evidence>
<dbReference type="InterPro" id="IPR036890">
    <property type="entry name" value="HATPase_C_sf"/>
</dbReference>
<comment type="catalytic activity">
    <reaction evidence="1">
        <text>ATP + protein L-histidine = ADP + protein N-phospho-L-histidine.</text>
        <dbReference type="EC" id="2.7.13.3"/>
    </reaction>
</comment>
<organism evidence="12 13">
    <name type="scientific">Kibdelosporangium aridum</name>
    <dbReference type="NCBI Taxonomy" id="2030"/>
    <lineage>
        <taxon>Bacteria</taxon>
        <taxon>Bacillati</taxon>
        <taxon>Actinomycetota</taxon>
        <taxon>Actinomycetes</taxon>
        <taxon>Pseudonocardiales</taxon>
        <taxon>Pseudonocardiaceae</taxon>
        <taxon>Kibdelosporangium</taxon>
    </lineage>
</organism>
<dbReference type="Gene3D" id="1.20.5.1930">
    <property type="match status" value="1"/>
</dbReference>
<dbReference type="AlphaFoldDB" id="A0A1Y5Y4K6"/>
<feature type="transmembrane region" description="Helical" evidence="9">
    <location>
        <begin position="164"/>
        <end position="182"/>
    </location>
</feature>
<evidence type="ECO:0000256" key="1">
    <source>
        <dbReference type="ARBA" id="ARBA00000085"/>
    </source>
</evidence>